<feature type="transmembrane region" description="Helical" evidence="1">
    <location>
        <begin position="20"/>
        <end position="50"/>
    </location>
</feature>
<comment type="caution">
    <text evidence="2">The sequence shown here is derived from an EMBL/GenBank/DDBJ whole genome shotgun (WGS) entry which is preliminary data.</text>
</comment>
<organism evidence="2 3">
    <name type="scientific">Pseudidiomarina atlantica</name>
    <dbReference type="NCBI Taxonomy" id="1517416"/>
    <lineage>
        <taxon>Bacteria</taxon>
        <taxon>Pseudomonadati</taxon>
        <taxon>Pseudomonadota</taxon>
        <taxon>Gammaproteobacteria</taxon>
        <taxon>Alteromonadales</taxon>
        <taxon>Idiomarinaceae</taxon>
        <taxon>Pseudidiomarina</taxon>
    </lineage>
</organism>
<dbReference type="OrthoDB" id="6388838at2"/>
<reference evidence="2 3" key="1">
    <citation type="submission" date="2014-06" db="EMBL/GenBank/DDBJ databases">
        <title>Draft genome sequence of Idiomarina sp. MCCC 1A10513.</title>
        <authorList>
            <person name="Du J."/>
            <person name="Lai Q."/>
            <person name="Shao Z."/>
        </authorList>
    </citation>
    <scope>NUCLEOTIDE SEQUENCE [LARGE SCALE GENOMIC DNA]</scope>
    <source>
        <strain evidence="2 3">MCCC 1A10513</strain>
    </source>
</reference>
<sequence>MKFIPYSRLQSENLIVLLYVARLLAVIGGVWSIVGSIVLLVISGICAAVVSFEQTYTQKHTSPTAEGVTK</sequence>
<keyword evidence="1" id="KW-0472">Membrane</keyword>
<accession>A0A094L0L8</accession>
<protein>
    <submittedName>
        <fullName evidence="2">Uncharacterized protein</fullName>
    </submittedName>
</protein>
<dbReference type="STRING" id="1517416.IDAT_11220"/>
<keyword evidence="3" id="KW-1185">Reference proteome</keyword>
<evidence type="ECO:0000313" key="2">
    <source>
        <dbReference type="EMBL" id="KFZ28148.1"/>
    </source>
</evidence>
<dbReference type="EMBL" id="JPIN01000012">
    <property type="protein sequence ID" value="KFZ28148.1"/>
    <property type="molecule type" value="Genomic_DNA"/>
</dbReference>
<evidence type="ECO:0000313" key="3">
    <source>
        <dbReference type="Proteomes" id="UP000053718"/>
    </source>
</evidence>
<dbReference type="Proteomes" id="UP000053718">
    <property type="component" value="Unassembled WGS sequence"/>
</dbReference>
<keyword evidence="1" id="KW-1133">Transmembrane helix</keyword>
<gene>
    <name evidence="2" type="ORF">IDAT_11220</name>
</gene>
<proteinExistence type="predicted"/>
<keyword evidence="1" id="KW-0812">Transmembrane</keyword>
<dbReference type="AlphaFoldDB" id="A0A094L0L8"/>
<evidence type="ECO:0000256" key="1">
    <source>
        <dbReference type="SAM" id="Phobius"/>
    </source>
</evidence>
<name>A0A094L0L8_9GAMM</name>